<proteinExistence type="predicted"/>
<reference evidence="2" key="1">
    <citation type="submission" date="2012-11" db="EMBL/GenBank/DDBJ databases">
        <title>Dependencies among metagenomic species, viruses, plasmids and units of genetic variation.</title>
        <authorList>
            <person name="Nielsen H.B."/>
            <person name="Almeida M."/>
            <person name="Juncker A.S."/>
            <person name="Rasmussen S."/>
            <person name="Li J."/>
            <person name="Sunagawa S."/>
            <person name="Plichta D."/>
            <person name="Gautier L."/>
            <person name="Le Chatelier E."/>
            <person name="Peletier E."/>
            <person name="Bonde I."/>
            <person name="Nielsen T."/>
            <person name="Manichanh C."/>
            <person name="Arumugam M."/>
            <person name="Batto J."/>
            <person name="Santos M.B.Q.D."/>
            <person name="Blom N."/>
            <person name="Borruel N."/>
            <person name="Burgdorf K.S."/>
            <person name="Boumezbeur F."/>
            <person name="Casellas F."/>
            <person name="Dore J."/>
            <person name="Guarner F."/>
            <person name="Hansen T."/>
            <person name="Hildebrand F."/>
            <person name="Kaas R.S."/>
            <person name="Kennedy S."/>
            <person name="Kristiansen K."/>
            <person name="Kultima J.R."/>
            <person name="Leonard P."/>
            <person name="Levenez F."/>
            <person name="Lund O."/>
            <person name="Moumen B."/>
            <person name="Le Paslier D."/>
            <person name="Pons N."/>
            <person name="Pedersen O."/>
            <person name="Prifti E."/>
            <person name="Qin J."/>
            <person name="Raes J."/>
            <person name="Tap J."/>
            <person name="Tims S."/>
            <person name="Ussery D.W."/>
            <person name="Yamada T."/>
            <person name="MetaHit consortium"/>
            <person name="Renault P."/>
            <person name="Sicheritz-Ponten T."/>
            <person name="Bork P."/>
            <person name="Wang J."/>
            <person name="Brunak S."/>
            <person name="Ehrlich S.D."/>
        </authorList>
    </citation>
    <scope>NUCLEOTIDE SEQUENCE [LARGE SCALE GENOMIC DNA]</scope>
</reference>
<evidence type="ECO:0000313" key="2">
    <source>
        <dbReference type="EMBL" id="CDA09308.1"/>
    </source>
</evidence>
<comment type="caution">
    <text evidence="2">The sequence shown here is derived from an EMBL/GenBank/DDBJ whole genome shotgun (WGS) entry which is preliminary data.</text>
</comment>
<feature type="transmembrane region" description="Helical" evidence="1">
    <location>
        <begin position="256"/>
        <end position="274"/>
    </location>
</feature>
<feature type="transmembrane region" description="Helical" evidence="1">
    <location>
        <begin position="149"/>
        <end position="167"/>
    </location>
</feature>
<keyword evidence="1" id="KW-0472">Membrane</keyword>
<sequence>MLLFRIIMISCMLIVFIVMFATLSSANKPKKNMFMAVTLPYDVLESDFIKEIQKEYKSLCNKVYIIMLLTAIPCIFPFWIFKNITVYIFYMLIWCLVFSYYGIIPFKLMNRKVKAEKSKNNWFVGEKKVVYCDIKTTMLKNKMPISNKYFLIPLLISLFPLIISLKNMSSENIVFLIISILNIGLIIFIFCITKQYNKSKLKTYSTDSEINFILNKTEKRMMSIYFLINALVESILILVIYLMIFDYINVEFFNIYITSTIILSSAVALGLIYIKKKINKLDEELSSQNKSSEIIVDDDDCWIDGIYYYNPNDSSKIVSSRFGYNMTYNIATKHGYFMAKKLDKIVLVATFLLMIILMLPSEFATSSISFNDNSPNISISSFPYSYDLDYNDIESITITNEPISFKLRTNGIATDTKCIGNFKSDKYGKCRVYLYFDGEDDNPKYIVMKLKNNKFDYLIYNTKDDKQTEKVYSKLQKNLD</sequence>
<protein>
    <recommendedName>
        <fullName evidence="4">Bacterial Pleckstrin homology domain-containing protein</fullName>
    </recommendedName>
</protein>
<feature type="transmembrane region" description="Helical" evidence="1">
    <location>
        <begin position="87"/>
        <end position="109"/>
    </location>
</feature>
<evidence type="ECO:0008006" key="4">
    <source>
        <dbReference type="Google" id="ProtNLM"/>
    </source>
</evidence>
<feature type="transmembrane region" description="Helical" evidence="1">
    <location>
        <begin position="345"/>
        <end position="364"/>
    </location>
</feature>
<evidence type="ECO:0000256" key="1">
    <source>
        <dbReference type="SAM" id="Phobius"/>
    </source>
</evidence>
<feature type="transmembrane region" description="Helical" evidence="1">
    <location>
        <begin position="173"/>
        <end position="192"/>
    </location>
</feature>
<accession>R5X0R6</accession>
<dbReference type="AlphaFoldDB" id="R5X0R6"/>
<keyword evidence="1" id="KW-1133">Transmembrane helix</keyword>
<evidence type="ECO:0000313" key="3">
    <source>
        <dbReference type="Proteomes" id="UP000017980"/>
    </source>
</evidence>
<feature type="transmembrane region" description="Helical" evidence="1">
    <location>
        <begin position="63"/>
        <end position="81"/>
    </location>
</feature>
<dbReference type="EMBL" id="CBBD010000009">
    <property type="protein sequence ID" value="CDA09308.1"/>
    <property type="molecule type" value="Genomic_DNA"/>
</dbReference>
<feature type="transmembrane region" description="Helical" evidence="1">
    <location>
        <begin position="224"/>
        <end position="244"/>
    </location>
</feature>
<dbReference type="Proteomes" id="UP000017980">
    <property type="component" value="Unassembled WGS sequence"/>
</dbReference>
<dbReference type="RefSeq" id="WP_022070892.1">
    <property type="nucleotide sequence ID" value="NZ_HF999314.1"/>
</dbReference>
<gene>
    <name evidence="2" type="ORF">BN488_00432</name>
</gene>
<feature type="transmembrane region" description="Helical" evidence="1">
    <location>
        <begin position="6"/>
        <end position="26"/>
    </location>
</feature>
<keyword evidence="1" id="KW-0812">Transmembrane</keyword>
<name>R5X0R6_9FIRM</name>
<organism evidence="2 3">
    <name type="scientific">Intestinibacter bartlettii CAG:1329</name>
    <dbReference type="NCBI Taxonomy" id="1263063"/>
    <lineage>
        <taxon>Bacteria</taxon>
        <taxon>Bacillati</taxon>
        <taxon>Bacillota</taxon>
        <taxon>Clostridia</taxon>
        <taxon>Peptostreptococcales</taxon>
        <taxon>Peptostreptococcaceae</taxon>
        <taxon>Intestinibacter</taxon>
    </lineage>
</organism>